<dbReference type="EMBL" id="JACEEZ010011148">
    <property type="protein sequence ID" value="KAG0721443.1"/>
    <property type="molecule type" value="Genomic_DNA"/>
</dbReference>
<comment type="caution">
    <text evidence="2">The sequence shown here is derived from an EMBL/GenBank/DDBJ whole genome shotgun (WGS) entry which is preliminary data.</text>
</comment>
<proteinExistence type="predicted"/>
<keyword evidence="3" id="KW-1185">Reference proteome</keyword>
<dbReference type="OrthoDB" id="6502630at2759"/>
<evidence type="ECO:0000259" key="1">
    <source>
        <dbReference type="Pfam" id="PF08168"/>
    </source>
</evidence>
<dbReference type="GO" id="GO:0005634">
    <property type="term" value="C:nucleus"/>
    <property type="evidence" value="ECO:0007669"/>
    <property type="project" value="InterPro"/>
</dbReference>
<dbReference type="Proteomes" id="UP000770661">
    <property type="component" value="Unassembled WGS sequence"/>
</dbReference>
<reference evidence="2" key="1">
    <citation type="submission" date="2020-07" db="EMBL/GenBank/DDBJ databases">
        <title>The High-quality genome of the commercially important snow crab, Chionoecetes opilio.</title>
        <authorList>
            <person name="Jeong J.-H."/>
            <person name="Ryu S."/>
        </authorList>
    </citation>
    <scope>NUCLEOTIDE SEQUENCE</scope>
    <source>
        <strain evidence="2">MADBK_172401_WGS</strain>
        <tissue evidence="2">Digestive gland</tissue>
    </source>
</reference>
<evidence type="ECO:0000313" key="2">
    <source>
        <dbReference type="EMBL" id="KAG0721443.1"/>
    </source>
</evidence>
<gene>
    <name evidence="2" type="ORF">GWK47_046468</name>
</gene>
<protein>
    <recommendedName>
        <fullName evidence="1">Nucleolar protein 11 N-terminal domain-containing protein</fullName>
    </recommendedName>
</protein>
<dbReference type="Pfam" id="PF08168">
    <property type="entry name" value="NOL11_N"/>
    <property type="match status" value="1"/>
</dbReference>
<name>A0A8J5CH00_CHIOP</name>
<feature type="domain" description="Nucleolar protein 11 N-terminal" evidence="1">
    <location>
        <begin position="88"/>
        <end position="209"/>
    </location>
</feature>
<evidence type="ECO:0000313" key="3">
    <source>
        <dbReference type="Proteomes" id="UP000770661"/>
    </source>
</evidence>
<dbReference type="AlphaFoldDB" id="A0A8J5CH00"/>
<organism evidence="2 3">
    <name type="scientific">Chionoecetes opilio</name>
    <name type="common">Atlantic snow crab</name>
    <name type="synonym">Cancer opilio</name>
    <dbReference type="NCBI Taxonomy" id="41210"/>
    <lineage>
        <taxon>Eukaryota</taxon>
        <taxon>Metazoa</taxon>
        <taxon>Ecdysozoa</taxon>
        <taxon>Arthropoda</taxon>
        <taxon>Crustacea</taxon>
        <taxon>Multicrustacea</taxon>
        <taxon>Malacostraca</taxon>
        <taxon>Eumalacostraca</taxon>
        <taxon>Eucarida</taxon>
        <taxon>Decapoda</taxon>
        <taxon>Pleocyemata</taxon>
        <taxon>Brachyura</taxon>
        <taxon>Eubrachyura</taxon>
        <taxon>Majoidea</taxon>
        <taxon>Majidae</taxon>
        <taxon>Chionoecetes</taxon>
    </lineage>
</organism>
<accession>A0A8J5CH00</accession>
<dbReference type="InterPro" id="IPR012584">
    <property type="entry name" value="NOL11_N"/>
</dbReference>
<sequence>MWSPEHQDLDTCKRSSKLSPALLASRKNPRQGFLDAGETITYVEIVTEARLIVMLVEKQGGSRTLYRLPLGECVSQPQDSHSLALNDARLTGVCATSSAKLITLWSTGAMYVFEFQNDYLENLPGRLHATEQQVIADKPTKILELSPSHIAIVGQDKEDEGGVIVLRDIKFSLVTSTQPLKMYHRPPPAWVTASGLVVVEGGSLAMIPFTVQESNLATLFGSRIAETKGFPSEGCHSWAKMEGQLEDVPKEAKETIYSNKSAGLNKVMAQINRGALSESM</sequence>